<dbReference type="Gene3D" id="1.10.10.60">
    <property type="entry name" value="Homeodomain-like"/>
    <property type="match status" value="1"/>
</dbReference>
<evidence type="ECO:0000256" key="4">
    <source>
        <dbReference type="PROSITE-ProRule" id="PRU00335"/>
    </source>
</evidence>
<evidence type="ECO:0000259" key="5">
    <source>
        <dbReference type="PROSITE" id="PS50977"/>
    </source>
</evidence>
<dbReference type="InterPro" id="IPR009057">
    <property type="entry name" value="Homeodomain-like_sf"/>
</dbReference>
<dbReference type="RefSeq" id="WP_344920315.1">
    <property type="nucleotide sequence ID" value="NZ_BAABAQ010000009.1"/>
</dbReference>
<feature type="DNA-binding region" description="H-T-H motif" evidence="4">
    <location>
        <begin position="28"/>
        <end position="47"/>
    </location>
</feature>
<keyword evidence="1" id="KW-0805">Transcription regulation</keyword>
<feature type="domain" description="HTH tetR-type" evidence="5">
    <location>
        <begin position="5"/>
        <end position="65"/>
    </location>
</feature>
<evidence type="ECO:0000256" key="2">
    <source>
        <dbReference type="ARBA" id="ARBA00023125"/>
    </source>
</evidence>
<dbReference type="PROSITE" id="PS50977">
    <property type="entry name" value="HTH_TETR_2"/>
    <property type="match status" value="1"/>
</dbReference>
<dbReference type="InterPro" id="IPR036271">
    <property type="entry name" value="Tet_transcr_reg_TetR-rel_C_sf"/>
</dbReference>
<keyword evidence="2 4" id="KW-0238">DNA-binding</keyword>
<evidence type="ECO:0000256" key="3">
    <source>
        <dbReference type="ARBA" id="ARBA00023163"/>
    </source>
</evidence>
<gene>
    <name evidence="6" type="ORF">GCM10022252_48530</name>
</gene>
<proteinExistence type="predicted"/>
<keyword evidence="7" id="KW-1185">Reference proteome</keyword>
<sequence length="188" mass="19651">MPRAGLTSGAVVDAALALIDEEGPAALTLAAVAARTGVAAPSLYKHVRGLPELRRLVGLRVMDDMAARLGTAAMGQSRDEATAALMRAWRSYVVDFPHRYAVFPDNPLIDPGLVDTATRLLEVILAVLRGYGLEGAEAIHATRCVRAAVHGFASLEAAGGFGLGEDLDTSYETLIAMVVSGLPRSPAS</sequence>
<dbReference type="InterPro" id="IPR001647">
    <property type="entry name" value="HTH_TetR"/>
</dbReference>
<dbReference type="Pfam" id="PF00440">
    <property type="entry name" value="TetR_N"/>
    <property type="match status" value="1"/>
</dbReference>
<dbReference type="Gene3D" id="1.10.357.10">
    <property type="entry name" value="Tetracycline Repressor, domain 2"/>
    <property type="match status" value="1"/>
</dbReference>
<keyword evidence="3" id="KW-0804">Transcription</keyword>
<dbReference type="Proteomes" id="UP001501251">
    <property type="component" value="Unassembled WGS sequence"/>
</dbReference>
<protein>
    <submittedName>
        <fullName evidence="6">TetR/AcrR family transcriptional regulator</fullName>
    </submittedName>
</protein>
<dbReference type="EMBL" id="BAABAQ010000009">
    <property type="protein sequence ID" value="GAA4198305.1"/>
    <property type="molecule type" value="Genomic_DNA"/>
</dbReference>
<evidence type="ECO:0000313" key="6">
    <source>
        <dbReference type="EMBL" id="GAA4198305.1"/>
    </source>
</evidence>
<comment type="caution">
    <text evidence="6">The sequence shown here is derived from an EMBL/GenBank/DDBJ whole genome shotgun (WGS) entry which is preliminary data.</text>
</comment>
<reference evidence="7" key="1">
    <citation type="journal article" date="2019" name="Int. J. Syst. Evol. Microbiol.">
        <title>The Global Catalogue of Microorganisms (GCM) 10K type strain sequencing project: providing services to taxonomists for standard genome sequencing and annotation.</title>
        <authorList>
            <consortium name="The Broad Institute Genomics Platform"/>
            <consortium name="The Broad Institute Genome Sequencing Center for Infectious Disease"/>
            <person name="Wu L."/>
            <person name="Ma J."/>
        </authorList>
    </citation>
    <scope>NUCLEOTIDE SEQUENCE [LARGE SCALE GENOMIC DNA]</scope>
    <source>
        <strain evidence="7">JCM 17388</strain>
    </source>
</reference>
<accession>A0ABP8B506</accession>
<name>A0ABP8B506_9ACTN</name>
<dbReference type="SUPFAM" id="SSF48498">
    <property type="entry name" value="Tetracyclin repressor-like, C-terminal domain"/>
    <property type="match status" value="1"/>
</dbReference>
<organism evidence="6 7">
    <name type="scientific">Streptosporangium oxazolinicum</name>
    <dbReference type="NCBI Taxonomy" id="909287"/>
    <lineage>
        <taxon>Bacteria</taxon>
        <taxon>Bacillati</taxon>
        <taxon>Actinomycetota</taxon>
        <taxon>Actinomycetes</taxon>
        <taxon>Streptosporangiales</taxon>
        <taxon>Streptosporangiaceae</taxon>
        <taxon>Streptosporangium</taxon>
    </lineage>
</organism>
<dbReference type="Pfam" id="PF13305">
    <property type="entry name" value="TetR_C_33"/>
    <property type="match status" value="1"/>
</dbReference>
<evidence type="ECO:0000256" key="1">
    <source>
        <dbReference type="ARBA" id="ARBA00023015"/>
    </source>
</evidence>
<dbReference type="InterPro" id="IPR025996">
    <property type="entry name" value="MT1864/Rv1816-like_C"/>
</dbReference>
<evidence type="ECO:0000313" key="7">
    <source>
        <dbReference type="Proteomes" id="UP001501251"/>
    </source>
</evidence>
<dbReference type="SUPFAM" id="SSF46689">
    <property type="entry name" value="Homeodomain-like"/>
    <property type="match status" value="1"/>
</dbReference>